<evidence type="ECO:0000313" key="4">
    <source>
        <dbReference type="Proteomes" id="UP000193587"/>
    </source>
</evidence>
<dbReference type="RefSeq" id="WP_049932416.1">
    <property type="nucleotide sequence ID" value="NZ_ATXS01000010.1"/>
</dbReference>
<protein>
    <submittedName>
        <fullName evidence="3">Fla cluster protein FlaD</fullName>
    </submittedName>
</protein>
<evidence type="ECO:0000313" key="3">
    <source>
        <dbReference type="EMBL" id="OSP04846.1"/>
    </source>
</evidence>
<dbReference type="GeneID" id="301358894"/>
<dbReference type="eggNOG" id="arCOG02964">
    <property type="taxonomic scope" value="Archaea"/>
</dbReference>
<dbReference type="AlphaFoldDB" id="A0A1X4H2A8"/>
<name>A0A1X4H2A8_HALEZ</name>
<comment type="caution">
    <text evidence="3">The sequence shown here is derived from an EMBL/GenBank/DDBJ whole genome shotgun (WGS) entry which is preliminary data.</text>
</comment>
<sequence>MSLNPRRYDVRELRRIADAPRDGADGAPRERALRRPNRNRAEQAARSAAFTELLQRQRGARFDGDDPADRPYLTAIPASPAAEREIGEWLGYLVDVGGHVRSRDVLSYYGELDWVGDDAVAALTRRLEGFDAPTRDRPFTPADHRISLVSIVRIASCASDQ</sequence>
<gene>
    <name evidence="3" type="ORF">B9H04_09770</name>
</gene>
<evidence type="ECO:0000256" key="1">
    <source>
        <dbReference type="SAM" id="MobiDB-lite"/>
    </source>
</evidence>
<evidence type="ECO:0000259" key="2">
    <source>
        <dbReference type="Pfam" id="PF04659"/>
    </source>
</evidence>
<dbReference type="GO" id="GO:0097588">
    <property type="term" value="P:archaeal or bacterial-type flagellum-dependent cell motility"/>
    <property type="evidence" value="ECO:0007669"/>
    <property type="project" value="InterPro"/>
</dbReference>
<dbReference type="EMBL" id="NEDJ01000030">
    <property type="protein sequence ID" value="OSP04846.1"/>
    <property type="molecule type" value="Genomic_DNA"/>
</dbReference>
<feature type="region of interest" description="Disordered" evidence="1">
    <location>
        <begin position="19"/>
        <end position="45"/>
    </location>
</feature>
<feature type="domain" description="Archaeal flagella protein FlaD/E" evidence="2">
    <location>
        <begin position="69"/>
        <end position="155"/>
    </location>
</feature>
<reference evidence="3 4" key="1">
    <citation type="submission" date="2017-04" db="EMBL/GenBank/DDBJ databases">
        <title>MLSA of the genus Halorubrum.</title>
        <authorList>
            <person name="De La Haba R."/>
            <person name="Sanchez-Porro C."/>
            <person name="Infante-Dominguez C."/>
            <person name="Ventosa A."/>
        </authorList>
    </citation>
    <scope>NUCLEOTIDE SEQUENCE [LARGE SCALE GENOMIC DNA]</scope>
    <source>
        <strain evidence="3 4">DSM 17463</strain>
    </source>
</reference>
<dbReference type="Pfam" id="PF04659">
    <property type="entry name" value="Arch_fla_DE"/>
    <property type="match status" value="1"/>
</dbReference>
<dbReference type="InterPro" id="IPR006752">
    <property type="entry name" value="Arch_fla_DE"/>
</dbReference>
<dbReference type="STRING" id="1121945.GCA_000421805_02434"/>
<feature type="compositionally biased region" description="Basic and acidic residues" evidence="1">
    <location>
        <begin position="19"/>
        <end position="43"/>
    </location>
</feature>
<proteinExistence type="predicted"/>
<accession>A0A1X4H2A8</accession>
<dbReference type="Proteomes" id="UP000193587">
    <property type="component" value="Unassembled WGS sequence"/>
</dbReference>
<organism evidence="3 4">
    <name type="scientific">Halorubrum ezzemoulense DSM 17463</name>
    <dbReference type="NCBI Taxonomy" id="1121945"/>
    <lineage>
        <taxon>Archaea</taxon>
        <taxon>Methanobacteriati</taxon>
        <taxon>Methanobacteriota</taxon>
        <taxon>Stenosarchaea group</taxon>
        <taxon>Halobacteria</taxon>
        <taxon>Halobacteriales</taxon>
        <taxon>Haloferacaceae</taxon>
        <taxon>Halorubrum</taxon>
    </lineage>
</organism>